<protein>
    <submittedName>
        <fullName evidence="2">Small GTP-binding protein, putative</fullName>
    </submittedName>
</protein>
<dbReference type="PRINTS" id="PR00449">
    <property type="entry name" value="RASTRNSFRMNG"/>
</dbReference>
<dbReference type="AlphaFoldDB" id="A0A8U0WP77"/>
<dbReference type="EMBL" id="DS113502">
    <property type="protein sequence ID" value="EAY03502.1"/>
    <property type="molecule type" value="Genomic_DNA"/>
</dbReference>
<dbReference type="NCBIfam" id="TIGR00231">
    <property type="entry name" value="small_GTP"/>
    <property type="match status" value="1"/>
</dbReference>
<dbReference type="CDD" id="cd00154">
    <property type="entry name" value="Rab"/>
    <property type="match status" value="1"/>
</dbReference>
<dbReference type="PANTHER" id="PTHR47978">
    <property type="match status" value="1"/>
</dbReference>
<dbReference type="GO" id="GO:0012505">
    <property type="term" value="C:endomembrane system"/>
    <property type="evidence" value="ECO:0000318"/>
    <property type="project" value="GO_Central"/>
</dbReference>
<dbReference type="SMART" id="SM00173">
    <property type="entry name" value="RAS"/>
    <property type="match status" value="1"/>
</dbReference>
<dbReference type="GO" id="GO:0006886">
    <property type="term" value="P:intracellular protein transport"/>
    <property type="evidence" value="ECO:0000318"/>
    <property type="project" value="GO_Central"/>
</dbReference>
<dbReference type="KEGG" id="tva:4761347"/>
<dbReference type="GO" id="GO:0005525">
    <property type="term" value="F:GTP binding"/>
    <property type="evidence" value="ECO:0007669"/>
    <property type="project" value="InterPro"/>
</dbReference>
<proteinExistence type="predicted"/>
<name>A0A8U0WP77_TRIV3</name>
<dbReference type="GO" id="GO:0005769">
    <property type="term" value="C:early endosome"/>
    <property type="evidence" value="ECO:0000318"/>
    <property type="project" value="GO_Central"/>
</dbReference>
<dbReference type="SUPFAM" id="SSF52540">
    <property type="entry name" value="P-loop containing nucleoside triphosphate hydrolases"/>
    <property type="match status" value="1"/>
</dbReference>
<dbReference type="InterPro" id="IPR001806">
    <property type="entry name" value="Small_GTPase"/>
</dbReference>
<organism evidence="2 3">
    <name type="scientific">Trichomonas vaginalis (strain ATCC PRA-98 / G3)</name>
    <dbReference type="NCBI Taxonomy" id="412133"/>
    <lineage>
        <taxon>Eukaryota</taxon>
        <taxon>Metamonada</taxon>
        <taxon>Parabasalia</taxon>
        <taxon>Trichomonadida</taxon>
        <taxon>Trichomonadidae</taxon>
        <taxon>Trichomonas</taxon>
    </lineage>
</organism>
<evidence type="ECO:0000313" key="3">
    <source>
        <dbReference type="Proteomes" id="UP000001542"/>
    </source>
</evidence>
<dbReference type="FunFam" id="3.40.50.300:FF:000808">
    <property type="entry name" value="Small GTP-binding protein, putative"/>
    <property type="match status" value="1"/>
</dbReference>
<evidence type="ECO:0000313" key="2">
    <source>
        <dbReference type="EMBL" id="EAY03502.1"/>
    </source>
</evidence>
<gene>
    <name evidence="2" type="ORF">TVAG_368730</name>
</gene>
<dbReference type="OMA" id="RMLYTET"/>
<reference evidence="2" key="2">
    <citation type="journal article" date="2007" name="Science">
        <title>Draft genome sequence of the sexually transmitted pathogen Trichomonas vaginalis.</title>
        <authorList>
            <person name="Carlton J.M."/>
            <person name="Hirt R.P."/>
            <person name="Silva J.C."/>
            <person name="Delcher A.L."/>
            <person name="Schatz M."/>
            <person name="Zhao Q."/>
            <person name="Wortman J.R."/>
            <person name="Bidwell S.L."/>
            <person name="Alsmark U.C.M."/>
            <person name="Besteiro S."/>
            <person name="Sicheritz-Ponten T."/>
            <person name="Noel C.J."/>
            <person name="Dacks J.B."/>
            <person name="Foster P.G."/>
            <person name="Simillion C."/>
            <person name="Van de Peer Y."/>
            <person name="Miranda-Saavedra D."/>
            <person name="Barton G.J."/>
            <person name="Westrop G.D."/>
            <person name="Mueller S."/>
            <person name="Dessi D."/>
            <person name="Fiori P.L."/>
            <person name="Ren Q."/>
            <person name="Paulsen I."/>
            <person name="Zhang H."/>
            <person name="Bastida-Corcuera F.D."/>
            <person name="Simoes-Barbosa A."/>
            <person name="Brown M.T."/>
            <person name="Hayes R.D."/>
            <person name="Mukherjee M."/>
            <person name="Okumura C.Y."/>
            <person name="Schneider R."/>
            <person name="Smith A.J."/>
            <person name="Vanacova S."/>
            <person name="Villalvazo M."/>
            <person name="Haas B.J."/>
            <person name="Pertea M."/>
            <person name="Feldblyum T.V."/>
            <person name="Utterback T.R."/>
            <person name="Shu C.L."/>
            <person name="Osoegawa K."/>
            <person name="de Jong P.J."/>
            <person name="Hrdy I."/>
            <person name="Horvathova L."/>
            <person name="Zubacova Z."/>
            <person name="Dolezal P."/>
            <person name="Malik S.B."/>
            <person name="Logsdon J.M. Jr."/>
            <person name="Henze K."/>
            <person name="Gupta A."/>
            <person name="Wang C.C."/>
            <person name="Dunne R.L."/>
            <person name="Upcroft J.A."/>
            <person name="Upcroft P."/>
            <person name="White O."/>
            <person name="Salzberg S.L."/>
            <person name="Tang P."/>
            <person name="Chiu C.-H."/>
            <person name="Lee Y.-S."/>
            <person name="Embley T.M."/>
            <person name="Coombs G.H."/>
            <person name="Mottram J.C."/>
            <person name="Tachezy J."/>
            <person name="Fraser-Liggett C.M."/>
            <person name="Johnson P.J."/>
        </authorList>
    </citation>
    <scope>NUCLEOTIDE SEQUENCE [LARGE SCALE GENOMIC DNA]</scope>
    <source>
        <strain evidence="2">G3</strain>
    </source>
</reference>
<accession>A0A8U0WP77</accession>
<dbReference type="GO" id="GO:0003924">
    <property type="term" value="F:GTPase activity"/>
    <property type="evidence" value="ECO:0000318"/>
    <property type="project" value="GO_Central"/>
</dbReference>
<evidence type="ECO:0000256" key="1">
    <source>
        <dbReference type="ARBA" id="ARBA00022741"/>
    </source>
</evidence>
<dbReference type="InterPro" id="IPR005225">
    <property type="entry name" value="Small_GTP-bd"/>
</dbReference>
<dbReference type="Pfam" id="PF00071">
    <property type="entry name" value="Ras"/>
    <property type="match status" value="1"/>
</dbReference>
<dbReference type="SMART" id="SM00174">
    <property type="entry name" value="RHO"/>
    <property type="match status" value="1"/>
</dbReference>
<dbReference type="SMR" id="A0A8U0WP77"/>
<keyword evidence="1" id="KW-0547">Nucleotide-binding</keyword>
<dbReference type="Proteomes" id="UP000001542">
    <property type="component" value="Unassembled WGS sequence"/>
</dbReference>
<reference evidence="2" key="1">
    <citation type="submission" date="2006-10" db="EMBL/GenBank/DDBJ databases">
        <authorList>
            <person name="Amadeo P."/>
            <person name="Zhao Q."/>
            <person name="Wortman J."/>
            <person name="Fraser-Liggett C."/>
            <person name="Carlton J."/>
        </authorList>
    </citation>
    <scope>NUCLEOTIDE SEQUENCE</scope>
    <source>
        <strain evidence="2">G3</strain>
    </source>
</reference>
<dbReference type="InterPro" id="IPR027417">
    <property type="entry name" value="P-loop_NTPase"/>
</dbReference>
<dbReference type="Gene3D" id="3.40.50.300">
    <property type="entry name" value="P-loop containing nucleotide triphosphate hydrolases"/>
    <property type="match status" value="1"/>
</dbReference>
<dbReference type="VEuPathDB" id="TrichDB:TVAGG3_0441080"/>
<dbReference type="SMART" id="SM00175">
    <property type="entry name" value="RAB"/>
    <property type="match status" value="1"/>
</dbReference>
<keyword evidence="3" id="KW-1185">Reference proteome</keyword>
<dbReference type="OrthoDB" id="25896at2759"/>
<sequence length="168" mass="19176">MKIVVIGETQVGKTCLLRRLYANAFTNNIPQTIGAAFQNYVIQTQKGKVELQLWDTAGQEKFRSLTPMYYRLAAFAVICFDLTNKPSFEALESWYTDIIEKGPPRIQFVIVGTKKDCQEDRVISFEEAMNFAESHGTAFYIETSAKTGETFANYFYGLPNYMRASQKM</sequence>